<sequence length="360" mass="39121">MARRRTDVRRVSQADVARRAEVSTGIVSSVINGRDYGSIRVSDATKERVWAAVRELGYVPNLAARNLARGSNRLVGVFTYQPVFPYESRDFYHDFLIGVEEAAEQHDYNLLMITAAKDDQGRRSVYAGGVNNLQLADGAVLVGSGEDVDELTRMTQEGFPFVYIGQRRPAGVDISYVAADYRDGTRAIVQRLYDLGHRRIAMLQDPGTGEPVPSRRPGFADGCVELGIAAECPQFTMSADRNPDPGVRVMESIERLVDELRSGGVTALVIEQDSTAAQVSDVVARLGVKVPGDLSLVSLSVPPLVPASGVARLQIPRREMGRRAVEMLMQLLQPDTTGPVRVTLECGLDEGTTLGPPDPA</sequence>
<dbReference type="PANTHER" id="PTHR30146:SF148">
    <property type="entry name" value="HTH-TYPE TRANSCRIPTIONAL REPRESSOR PURR-RELATED"/>
    <property type="match status" value="1"/>
</dbReference>
<keyword evidence="2" id="KW-0805">Transcription regulation</keyword>
<dbReference type="EMBL" id="BMMZ01000001">
    <property type="protein sequence ID" value="GGL49122.1"/>
    <property type="molecule type" value="Genomic_DNA"/>
</dbReference>
<reference evidence="6" key="2">
    <citation type="submission" date="2020-09" db="EMBL/GenBank/DDBJ databases">
        <authorList>
            <person name="Sun Q."/>
            <person name="Zhou Y."/>
        </authorList>
    </citation>
    <scope>NUCLEOTIDE SEQUENCE</scope>
    <source>
        <strain evidence="6">CGMCC 4.7306</strain>
    </source>
</reference>
<dbReference type="InterPro" id="IPR046335">
    <property type="entry name" value="LacI/GalR-like_sensor"/>
</dbReference>
<keyword evidence="7" id="KW-1185">Reference proteome</keyword>
<dbReference type="Gene3D" id="1.10.260.40">
    <property type="entry name" value="lambda repressor-like DNA-binding domains"/>
    <property type="match status" value="1"/>
</dbReference>
<dbReference type="AlphaFoldDB" id="A0A917W0Z4"/>
<dbReference type="PROSITE" id="PS50932">
    <property type="entry name" value="HTH_LACI_2"/>
    <property type="match status" value="1"/>
</dbReference>
<feature type="domain" description="HTH lacI-type" evidence="5">
    <location>
        <begin position="11"/>
        <end position="69"/>
    </location>
</feature>
<keyword evidence="3" id="KW-0238">DNA-binding</keyword>
<evidence type="ECO:0000256" key="1">
    <source>
        <dbReference type="ARBA" id="ARBA00022491"/>
    </source>
</evidence>
<dbReference type="SUPFAM" id="SSF47413">
    <property type="entry name" value="lambda repressor-like DNA-binding domains"/>
    <property type="match status" value="1"/>
</dbReference>
<organism evidence="6 7">
    <name type="scientific">Microlunatus endophyticus</name>
    <dbReference type="NCBI Taxonomy" id="1716077"/>
    <lineage>
        <taxon>Bacteria</taxon>
        <taxon>Bacillati</taxon>
        <taxon>Actinomycetota</taxon>
        <taxon>Actinomycetes</taxon>
        <taxon>Propionibacteriales</taxon>
        <taxon>Propionibacteriaceae</taxon>
        <taxon>Microlunatus</taxon>
    </lineage>
</organism>
<evidence type="ECO:0000256" key="3">
    <source>
        <dbReference type="ARBA" id="ARBA00023125"/>
    </source>
</evidence>
<reference evidence="6" key="1">
    <citation type="journal article" date="2014" name="Int. J. Syst. Evol. Microbiol.">
        <title>Complete genome sequence of Corynebacterium casei LMG S-19264T (=DSM 44701T), isolated from a smear-ripened cheese.</title>
        <authorList>
            <consortium name="US DOE Joint Genome Institute (JGI-PGF)"/>
            <person name="Walter F."/>
            <person name="Albersmeier A."/>
            <person name="Kalinowski J."/>
            <person name="Ruckert C."/>
        </authorList>
    </citation>
    <scope>NUCLEOTIDE SEQUENCE</scope>
    <source>
        <strain evidence="6">CGMCC 4.7306</strain>
    </source>
</reference>
<evidence type="ECO:0000313" key="6">
    <source>
        <dbReference type="EMBL" id="GGL49122.1"/>
    </source>
</evidence>
<keyword evidence="1" id="KW-0678">Repressor</keyword>
<proteinExistence type="predicted"/>
<dbReference type="GO" id="GO:0000976">
    <property type="term" value="F:transcription cis-regulatory region binding"/>
    <property type="evidence" value="ECO:0007669"/>
    <property type="project" value="TreeGrafter"/>
</dbReference>
<comment type="caution">
    <text evidence="6">The sequence shown here is derived from an EMBL/GenBank/DDBJ whole genome shotgun (WGS) entry which is preliminary data.</text>
</comment>
<dbReference type="Proteomes" id="UP000613840">
    <property type="component" value="Unassembled WGS sequence"/>
</dbReference>
<dbReference type="SUPFAM" id="SSF53822">
    <property type="entry name" value="Periplasmic binding protein-like I"/>
    <property type="match status" value="1"/>
</dbReference>
<dbReference type="Gene3D" id="3.40.50.2300">
    <property type="match status" value="2"/>
</dbReference>
<dbReference type="InterPro" id="IPR000843">
    <property type="entry name" value="HTH_LacI"/>
</dbReference>
<gene>
    <name evidence="6" type="ORF">GCM10011575_04050</name>
</gene>
<evidence type="ECO:0000256" key="4">
    <source>
        <dbReference type="ARBA" id="ARBA00023163"/>
    </source>
</evidence>
<dbReference type="InterPro" id="IPR010982">
    <property type="entry name" value="Lambda_DNA-bd_dom_sf"/>
</dbReference>
<dbReference type="Pfam" id="PF13377">
    <property type="entry name" value="Peripla_BP_3"/>
    <property type="match status" value="1"/>
</dbReference>
<evidence type="ECO:0000313" key="7">
    <source>
        <dbReference type="Proteomes" id="UP000613840"/>
    </source>
</evidence>
<dbReference type="CDD" id="cd06267">
    <property type="entry name" value="PBP1_LacI_sugar_binding-like"/>
    <property type="match status" value="1"/>
</dbReference>
<evidence type="ECO:0000259" key="5">
    <source>
        <dbReference type="PROSITE" id="PS50932"/>
    </source>
</evidence>
<dbReference type="InterPro" id="IPR028082">
    <property type="entry name" value="Peripla_BP_I"/>
</dbReference>
<dbReference type="CDD" id="cd01392">
    <property type="entry name" value="HTH_LacI"/>
    <property type="match status" value="1"/>
</dbReference>
<accession>A0A917W0Z4</accession>
<dbReference type="Pfam" id="PF00356">
    <property type="entry name" value="LacI"/>
    <property type="match status" value="1"/>
</dbReference>
<name>A0A917W0Z4_9ACTN</name>
<evidence type="ECO:0000256" key="2">
    <source>
        <dbReference type="ARBA" id="ARBA00023015"/>
    </source>
</evidence>
<dbReference type="GO" id="GO:0003700">
    <property type="term" value="F:DNA-binding transcription factor activity"/>
    <property type="evidence" value="ECO:0007669"/>
    <property type="project" value="TreeGrafter"/>
</dbReference>
<protein>
    <submittedName>
        <fullName evidence="6">LacI family transcriptional regulator</fullName>
    </submittedName>
</protein>
<dbReference type="RefSeq" id="WP_188893487.1">
    <property type="nucleotide sequence ID" value="NZ_BMMZ01000001.1"/>
</dbReference>
<dbReference type="SMART" id="SM00354">
    <property type="entry name" value="HTH_LACI"/>
    <property type="match status" value="1"/>
</dbReference>
<keyword evidence="4" id="KW-0804">Transcription</keyword>
<dbReference type="PANTHER" id="PTHR30146">
    <property type="entry name" value="LACI-RELATED TRANSCRIPTIONAL REPRESSOR"/>
    <property type="match status" value="1"/>
</dbReference>